<evidence type="ECO:0000313" key="1">
    <source>
        <dbReference type="EMBL" id="MCI74295.1"/>
    </source>
</evidence>
<evidence type="ECO:0000313" key="2">
    <source>
        <dbReference type="Proteomes" id="UP000265520"/>
    </source>
</evidence>
<name>A0A392UR87_9FABA</name>
<reference evidence="1 2" key="1">
    <citation type="journal article" date="2018" name="Front. Plant Sci.">
        <title>Red Clover (Trifolium pratense) and Zigzag Clover (T. medium) - A Picture of Genomic Similarities and Differences.</title>
        <authorList>
            <person name="Dluhosova J."/>
            <person name="Istvanek J."/>
            <person name="Nedelnik J."/>
            <person name="Repkova J."/>
        </authorList>
    </citation>
    <scope>NUCLEOTIDE SEQUENCE [LARGE SCALE GENOMIC DNA]</scope>
    <source>
        <strain evidence="2">cv. 10/8</strain>
        <tissue evidence="1">Leaf</tissue>
    </source>
</reference>
<dbReference type="AlphaFoldDB" id="A0A392UR87"/>
<proteinExistence type="predicted"/>
<sequence>YVYCMICHAKYDSVDPIQLTDEP</sequence>
<keyword evidence="2" id="KW-1185">Reference proteome</keyword>
<feature type="non-terminal residue" evidence="1">
    <location>
        <position position="1"/>
    </location>
</feature>
<dbReference type="Proteomes" id="UP000265520">
    <property type="component" value="Unassembled WGS sequence"/>
</dbReference>
<comment type="caution">
    <text evidence="1">The sequence shown here is derived from an EMBL/GenBank/DDBJ whole genome shotgun (WGS) entry which is preliminary data.</text>
</comment>
<organism evidence="1 2">
    <name type="scientific">Trifolium medium</name>
    <dbReference type="NCBI Taxonomy" id="97028"/>
    <lineage>
        <taxon>Eukaryota</taxon>
        <taxon>Viridiplantae</taxon>
        <taxon>Streptophyta</taxon>
        <taxon>Embryophyta</taxon>
        <taxon>Tracheophyta</taxon>
        <taxon>Spermatophyta</taxon>
        <taxon>Magnoliopsida</taxon>
        <taxon>eudicotyledons</taxon>
        <taxon>Gunneridae</taxon>
        <taxon>Pentapetalae</taxon>
        <taxon>rosids</taxon>
        <taxon>fabids</taxon>
        <taxon>Fabales</taxon>
        <taxon>Fabaceae</taxon>
        <taxon>Papilionoideae</taxon>
        <taxon>50 kb inversion clade</taxon>
        <taxon>NPAAA clade</taxon>
        <taxon>Hologalegina</taxon>
        <taxon>IRL clade</taxon>
        <taxon>Trifolieae</taxon>
        <taxon>Trifolium</taxon>
    </lineage>
</organism>
<protein>
    <submittedName>
        <fullName evidence="1">Uncharacterized protein</fullName>
    </submittedName>
</protein>
<dbReference type="EMBL" id="LXQA010857718">
    <property type="protein sequence ID" value="MCI74295.1"/>
    <property type="molecule type" value="Genomic_DNA"/>
</dbReference>
<accession>A0A392UR87</accession>